<name>A0AAV5W1Y2_9BILA</name>
<dbReference type="SUPFAM" id="SSF81321">
    <property type="entry name" value="Family A G protein-coupled receptor-like"/>
    <property type="match status" value="1"/>
</dbReference>
<evidence type="ECO:0000313" key="3">
    <source>
        <dbReference type="Proteomes" id="UP001432322"/>
    </source>
</evidence>
<dbReference type="PANTHER" id="PTHR22943">
    <property type="entry name" value="7-TRANSMEMBRANE DOMAIN RECEPTOR C.ELEGANS"/>
    <property type="match status" value="1"/>
</dbReference>
<keyword evidence="1" id="KW-1133">Transmembrane helix</keyword>
<sequence>VTSVAGEVFFIFSTTFPERWVISVFSTVFSNSFVIICFHFLYRYIAVCRPPHLPTFRKWWCVALLFCIFIAESIVWFTLVYVFLETDLDTFVQMYSHLSQDYPYLTAHSAATSHYWVKVLGIVILCGAQIYRSLDGKIASDKAIAMQRQLYYTLLAQFCVPFFMMYLPVLVAIVPPLLGIYLSFPDRLLPTMFSVFPSLDALVIMLGVQEYRCEINHVF</sequence>
<dbReference type="AlphaFoldDB" id="A0AAV5W1Y2"/>
<evidence type="ECO:0000256" key="1">
    <source>
        <dbReference type="SAM" id="Phobius"/>
    </source>
</evidence>
<feature type="transmembrane region" description="Helical" evidence="1">
    <location>
        <begin position="115"/>
        <end position="134"/>
    </location>
</feature>
<feature type="transmembrane region" description="Helical" evidence="1">
    <location>
        <begin position="188"/>
        <end position="208"/>
    </location>
</feature>
<protein>
    <recommendedName>
        <fullName evidence="4">G protein-coupled receptor</fullName>
    </recommendedName>
</protein>
<reference evidence="2" key="1">
    <citation type="submission" date="2023-10" db="EMBL/GenBank/DDBJ databases">
        <title>Genome assembly of Pristionchus species.</title>
        <authorList>
            <person name="Yoshida K."/>
            <person name="Sommer R.J."/>
        </authorList>
    </citation>
    <scope>NUCLEOTIDE SEQUENCE</scope>
    <source>
        <strain evidence="2">RS5133</strain>
    </source>
</reference>
<feature type="transmembrane region" description="Helical" evidence="1">
    <location>
        <begin position="62"/>
        <end position="84"/>
    </location>
</feature>
<feature type="transmembrane region" description="Helical" evidence="1">
    <location>
        <begin position="154"/>
        <end position="182"/>
    </location>
</feature>
<feature type="non-terminal residue" evidence="2">
    <location>
        <position position="1"/>
    </location>
</feature>
<dbReference type="InterPro" id="IPR019428">
    <property type="entry name" value="7TM_GPCR_serpentine_rcpt_Str"/>
</dbReference>
<keyword evidence="1" id="KW-0472">Membrane</keyword>
<feature type="non-terminal residue" evidence="2">
    <location>
        <position position="219"/>
    </location>
</feature>
<dbReference type="Pfam" id="PF10326">
    <property type="entry name" value="7TM_GPCR_Str"/>
    <property type="match status" value="2"/>
</dbReference>
<proteinExistence type="predicted"/>
<keyword evidence="3" id="KW-1185">Reference proteome</keyword>
<dbReference type="PANTHER" id="PTHR22943:SF248">
    <property type="entry name" value="SEVEN TM RECEPTOR"/>
    <property type="match status" value="1"/>
</dbReference>
<accession>A0AAV5W1Y2</accession>
<comment type="caution">
    <text evidence="2">The sequence shown here is derived from an EMBL/GenBank/DDBJ whole genome shotgun (WGS) entry which is preliminary data.</text>
</comment>
<dbReference type="EMBL" id="BTSY01000004">
    <property type="protein sequence ID" value="GMT25826.1"/>
    <property type="molecule type" value="Genomic_DNA"/>
</dbReference>
<feature type="transmembrane region" description="Helical" evidence="1">
    <location>
        <begin position="20"/>
        <end position="42"/>
    </location>
</feature>
<gene>
    <name evidence="2" type="ORF">PFISCL1PPCAC_17123</name>
</gene>
<evidence type="ECO:0008006" key="4">
    <source>
        <dbReference type="Google" id="ProtNLM"/>
    </source>
</evidence>
<organism evidence="2 3">
    <name type="scientific">Pristionchus fissidentatus</name>
    <dbReference type="NCBI Taxonomy" id="1538716"/>
    <lineage>
        <taxon>Eukaryota</taxon>
        <taxon>Metazoa</taxon>
        <taxon>Ecdysozoa</taxon>
        <taxon>Nematoda</taxon>
        <taxon>Chromadorea</taxon>
        <taxon>Rhabditida</taxon>
        <taxon>Rhabditina</taxon>
        <taxon>Diplogasteromorpha</taxon>
        <taxon>Diplogasteroidea</taxon>
        <taxon>Neodiplogasteridae</taxon>
        <taxon>Pristionchus</taxon>
    </lineage>
</organism>
<evidence type="ECO:0000313" key="2">
    <source>
        <dbReference type="EMBL" id="GMT25826.1"/>
    </source>
</evidence>
<keyword evidence="1" id="KW-0812">Transmembrane</keyword>
<dbReference type="Proteomes" id="UP001432322">
    <property type="component" value="Unassembled WGS sequence"/>
</dbReference>